<sequence length="279" mass="30736">MKSISSMLELDSLRFLEPDYASLVNNGEPGILICEAEPTSGGARMLIDDEENPVLFAVRAGDEWVGTSWSFRSPTEQEFALFSATDGDIYQEPRSVIDDALRAHFSNILVEEVAPAREDLPADRIEKVRDLLHEVWGASAPGLCLDACAGSGIGSMIIREMGGVPLAYDNDPALLALGLSSGRLTPEGTVCIDGTVASAYLPDADRGLGIMFGQMYVYTQDLWRPIVEELAGITAETLITVATEEEAQWVRSWAREVDRDLEIWENERDPIYDRWVCFG</sequence>
<dbReference type="Proteomes" id="UP001283212">
    <property type="component" value="Unassembled WGS sequence"/>
</dbReference>
<organism evidence="1 2">
    <name type="scientific">Methanorbis rubei</name>
    <dbReference type="NCBI Taxonomy" id="3028300"/>
    <lineage>
        <taxon>Archaea</taxon>
        <taxon>Methanobacteriati</taxon>
        <taxon>Methanobacteriota</taxon>
        <taxon>Stenosarchaea group</taxon>
        <taxon>Methanomicrobia</taxon>
        <taxon>Methanomicrobiales</taxon>
        <taxon>Methanocorpusculaceae</taxon>
        <taxon>Methanorbis</taxon>
    </lineage>
</organism>
<evidence type="ECO:0000313" key="2">
    <source>
        <dbReference type="Proteomes" id="UP001283212"/>
    </source>
</evidence>
<keyword evidence="2" id="KW-1185">Reference proteome</keyword>
<evidence type="ECO:0000313" key="1">
    <source>
        <dbReference type="EMBL" id="MDV0443966.1"/>
    </source>
</evidence>
<protein>
    <submittedName>
        <fullName evidence="1">Uncharacterized protein</fullName>
    </submittedName>
</protein>
<dbReference type="RefSeq" id="WP_338096474.1">
    <property type="nucleotide sequence ID" value="NZ_JAWDKB010000005.1"/>
</dbReference>
<name>A0AAE4MGS6_9EURY</name>
<accession>A0AAE4MGS6</accession>
<comment type="caution">
    <text evidence="1">The sequence shown here is derived from an EMBL/GenBank/DDBJ whole genome shotgun (WGS) entry which is preliminary data.</text>
</comment>
<proteinExistence type="predicted"/>
<reference evidence="1 2" key="1">
    <citation type="submission" date="2023-06" db="EMBL/GenBank/DDBJ databases">
        <title>Genome sequence of Methancorpusculaceae sp. Cs1.</title>
        <authorList>
            <person name="Protasov E."/>
            <person name="Platt K."/>
            <person name="Poehlein A."/>
            <person name="Daniel R."/>
            <person name="Brune A."/>
        </authorList>
    </citation>
    <scope>NUCLEOTIDE SEQUENCE [LARGE SCALE GENOMIC DNA]</scope>
    <source>
        <strain evidence="1 2">Cs1</strain>
    </source>
</reference>
<gene>
    <name evidence="1" type="ORF">McpCs1_13530</name>
</gene>
<dbReference type="EMBL" id="JAWDKB010000005">
    <property type="protein sequence ID" value="MDV0443966.1"/>
    <property type="molecule type" value="Genomic_DNA"/>
</dbReference>
<dbReference type="AlphaFoldDB" id="A0AAE4MGS6"/>